<feature type="signal peptide" evidence="1">
    <location>
        <begin position="1"/>
        <end position="26"/>
    </location>
</feature>
<evidence type="ECO:0000313" key="2">
    <source>
        <dbReference type="EMBL" id="AUX28737.1"/>
    </source>
</evidence>
<sequence length="351" mass="38243">MTRAIGTTWIRTTSMGAALLALGAGAALLGASCNFGPCPGIDCPDPHAGTCPWRCAEPVWDGSYSVDGFENRRVRVAWVGSPRDAPDCEASNYNHFRDYYQEPKSLDRCPRCVAEPRRGRRYERVELVKGDNCTEDVVIEAPTVSEFVLPPHWDGSCVSQRTDVVPAPDDVDLGWGTAEYGLWDCDTSLSLEDVDALWGKIVRVCERTWPMDQYCAKIGSECIPVPAPGFRECLQYFGEDELQACPRSHPELVRAHSGVEGCTECDYDADGDRSGTRTLTFYADEQCSQPIPSTDARGNGQCFDLPPGVFPRSVSATLTVESIPVCEPRGGEQEGELRPGGVATFCCGPPA</sequence>
<dbReference type="PROSITE" id="PS51257">
    <property type="entry name" value="PROKAR_LIPOPROTEIN"/>
    <property type="match status" value="1"/>
</dbReference>
<dbReference type="AlphaFoldDB" id="A0A4P2QFV0"/>
<dbReference type="EMBL" id="CP012672">
    <property type="protein sequence ID" value="AUX28737.1"/>
    <property type="molecule type" value="Genomic_DNA"/>
</dbReference>
<dbReference type="Proteomes" id="UP000295497">
    <property type="component" value="Chromosome"/>
</dbReference>
<evidence type="ECO:0000256" key="1">
    <source>
        <dbReference type="SAM" id="SignalP"/>
    </source>
</evidence>
<organism evidence="2 3">
    <name type="scientific">Sorangium cellulosum</name>
    <name type="common">Polyangium cellulosum</name>
    <dbReference type="NCBI Taxonomy" id="56"/>
    <lineage>
        <taxon>Bacteria</taxon>
        <taxon>Pseudomonadati</taxon>
        <taxon>Myxococcota</taxon>
        <taxon>Polyangia</taxon>
        <taxon>Polyangiales</taxon>
        <taxon>Polyangiaceae</taxon>
        <taxon>Sorangium</taxon>
    </lineage>
</organism>
<name>A0A4P2QFV0_SORCE</name>
<protein>
    <recommendedName>
        <fullName evidence="4">Secreted protein</fullName>
    </recommendedName>
</protein>
<proteinExistence type="predicted"/>
<feature type="chain" id="PRO_5020585204" description="Secreted protein" evidence="1">
    <location>
        <begin position="27"/>
        <end position="351"/>
    </location>
</feature>
<accession>A0A4P2QFV0</accession>
<keyword evidence="1" id="KW-0732">Signal</keyword>
<evidence type="ECO:0000313" key="3">
    <source>
        <dbReference type="Proteomes" id="UP000295497"/>
    </source>
</evidence>
<dbReference type="RefSeq" id="WP_129573026.1">
    <property type="nucleotide sequence ID" value="NZ_CP012672.1"/>
</dbReference>
<gene>
    <name evidence="2" type="ORF">SOCE836_008180</name>
</gene>
<reference evidence="2 3" key="1">
    <citation type="submission" date="2015-09" db="EMBL/GenBank/DDBJ databases">
        <title>Sorangium comparison.</title>
        <authorList>
            <person name="Zaburannyi N."/>
            <person name="Bunk B."/>
            <person name="Overmann J."/>
            <person name="Mueller R."/>
        </authorList>
    </citation>
    <scope>NUCLEOTIDE SEQUENCE [LARGE SCALE GENOMIC DNA]</scope>
    <source>
        <strain evidence="2 3">So ce836</strain>
    </source>
</reference>
<evidence type="ECO:0008006" key="4">
    <source>
        <dbReference type="Google" id="ProtNLM"/>
    </source>
</evidence>